<keyword evidence="4" id="KW-0804">Transcription</keyword>
<organism evidence="7 8">
    <name type="scientific">Candidatus Uhrbacteria bacterium GW2011_GWD2_52_7</name>
    <dbReference type="NCBI Taxonomy" id="1618989"/>
    <lineage>
        <taxon>Bacteria</taxon>
        <taxon>Candidatus Uhriibacteriota</taxon>
    </lineage>
</organism>
<dbReference type="PANTHER" id="PTHR43133">
    <property type="entry name" value="RNA POLYMERASE ECF-TYPE SIGMA FACTO"/>
    <property type="match status" value="1"/>
</dbReference>
<dbReference type="InterPro" id="IPR014284">
    <property type="entry name" value="RNA_pol_sigma-70_dom"/>
</dbReference>
<dbReference type="PANTHER" id="PTHR43133:SF57">
    <property type="entry name" value="RNA POLYMERASE SIGMA-70 FACTOR"/>
    <property type="match status" value="1"/>
</dbReference>
<keyword evidence="2" id="KW-0805">Transcription regulation</keyword>
<evidence type="ECO:0000256" key="2">
    <source>
        <dbReference type="ARBA" id="ARBA00023015"/>
    </source>
</evidence>
<protein>
    <submittedName>
        <fullName evidence="7">RNA polymerase, sigma-24 subunit, ECF subfamily</fullName>
    </submittedName>
</protein>
<dbReference type="GO" id="GO:0016987">
    <property type="term" value="F:sigma factor activity"/>
    <property type="evidence" value="ECO:0007669"/>
    <property type="project" value="UniProtKB-KW"/>
</dbReference>
<dbReference type="InterPro" id="IPR013325">
    <property type="entry name" value="RNA_pol_sigma_r2"/>
</dbReference>
<dbReference type="GO" id="GO:0003677">
    <property type="term" value="F:DNA binding"/>
    <property type="evidence" value="ECO:0007669"/>
    <property type="project" value="InterPro"/>
</dbReference>
<dbReference type="NCBIfam" id="TIGR02937">
    <property type="entry name" value="sigma70-ECF"/>
    <property type="match status" value="1"/>
</dbReference>
<evidence type="ECO:0000256" key="3">
    <source>
        <dbReference type="ARBA" id="ARBA00023082"/>
    </source>
</evidence>
<sequence>MSSLRQKFLTFRVYRHRDASAYGQLYDLHADRIRRFLVFKVPRREDADELTSEVFLRGWEYMTTSNVENSGALFFRIARNLVADFYRKYHPTEEIDAASEVASRESVQETVATKIASDDLIDQLRGLKEEYRDVLVMRYLSEMNVGEIASAIEKTPNAVRVLLHRATKMLRARTSNTSGDDV</sequence>
<accession>A0A0G1XH19</accession>
<evidence type="ECO:0000259" key="6">
    <source>
        <dbReference type="Pfam" id="PF08281"/>
    </source>
</evidence>
<dbReference type="SUPFAM" id="SSF88659">
    <property type="entry name" value="Sigma3 and sigma4 domains of RNA polymerase sigma factors"/>
    <property type="match status" value="1"/>
</dbReference>
<dbReference type="InterPro" id="IPR039425">
    <property type="entry name" value="RNA_pol_sigma-70-like"/>
</dbReference>
<dbReference type="AlphaFoldDB" id="A0A0G1XH19"/>
<dbReference type="SUPFAM" id="SSF88946">
    <property type="entry name" value="Sigma2 domain of RNA polymerase sigma factors"/>
    <property type="match status" value="1"/>
</dbReference>
<dbReference type="EMBL" id="LCRD01000017">
    <property type="protein sequence ID" value="KKW30246.1"/>
    <property type="molecule type" value="Genomic_DNA"/>
</dbReference>
<dbReference type="Pfam" id="PF08281">
    <property type="entry name" value="Sigma70_r4_2"/>
    <property type="match status" value="1"/>
</dbReference>
<dbReference type="InterPro" id="IPR007627">
    <property type="entry name" value="RNA_pol_sigma70_r2"/>
</dbReference>
<dbReference type="InterPro" id="IPR036388">
    <property type="entry name" value="WH-like_DNA-bd_sf"/>
</dbReference>
<dbReference type="Gene3D" id="1.10.1740.10">
    <property type="match status" value="1"/>
</dbReference>
<dbReference type="Gene3D" id="1.10.10.10">
    <property type="entry name" value="Winged helix-like DNA-binding domain superfamily/Winged helix DNA-binding domain"/>
    <property type="match status" value="1"/>
</dbReference>
<proteinExistence type="inferred from homology"/>
<evidence type="ECO:0000256" key="1">
    <source>
        <dbReference type="ARBA" id="ARBA00010641"/>
    </source>
</evidence>
<evidence type="ECO:0000256" key="4">
    <source>
        <dbReference type="ARBA" id="ARBA00023163"/>
    </source>
</evidence>
<feature type="domain" description="RNA polymerase sigma factor 70 region 4 type 2" evidence="6">
    <location>
        <begin position="119"/>
        <end position="170"/>
    </location>
</feature>
<dbReference type="InterPro" id="IPR013324">
    <property type="entry name" value="RNA_pol_sigma_r3/r4-like"/>
</dbReference>
<evidence type="ECO:0000313" key="7">
    <source>
        <dbReference type="EMBL" id="KKW30246.1"/>
    </source>
</evidence>
<dbReference type="GO" id="GO:0006352">
    <property type="term" value="P:DNA-templated transcription initiation"/>
    <property type="evidence" value="ECO:0007669"/>
    <property type="project" value="InterPro"/>
</dbReference>
<dbReference type="Pfam" id="PF04542">
    <property type="entry name" value="Sigma70_r2"/>
    <property type="match status" value="1"/>
</dbReference>
<dbReference type="InterPro" id="IPR013249">
    <property type="entry name" value="RNA_pol_sigma70_r4_t2"/>
</dbReference>
<keyword evidence="3" id="KW-0731">Sigma factor</keyword>
<evidence type="ECO:0000313" key="8">
    <source>
        <dbReference type="Proteomes" id="UP000034846"/>
    </source>
</evidence>
<dbReference type="Proteomes" id="UP000034846">
    <property type="component" value="Unassembled WGS sequence"/>
</dbReference>
<name>A0A0G1XH19_9BACT</name>
<gene>
    <name evidence="7" type="ORF">UY72_C0017G0009</name>
</gene>
<comment type="similarity">
    <text evidence="1">Belongs to the sigma-70 factor family. ECF subfamily.</text>
</comment>
<reference evidence="7 8" key="1">
    <citation type="journal article" date="2015" name="Nature">
        <title>rRNA introns, odd ribosomes, and small enigmatic genomes across a large radiation of phyla.</title>
        <authorList>
            <person name="Brown C.T."/>
            <person name="Hug L.A."/>
            <person name="Thomas B.C."/>
            <person name="Sharon I."/>
            <person name="Castelle C.J."/>
            <person name="Singh A."/>
            <person name="Wilkins M.J."/>
            <person name="Williams K.H."/>
            <person name="Banfield J.F."/>
        </authorList>
    </citation>
    <scope>NUCLEOTIDE SEQUENCE [LARGE SCALE GENOMIC DNA]</scope>
</reference>
<evidence type="ECO:0000259" key="5">
    <source>
        <dbReference type="Pfam" id="PF04542"/>
    </source>
</evidence>
<feature type="domain" description="RNA polymerase sigma-70 region 2" evidence="5">
    <location>
        <begin position="25"/>
        <end position="88"/>
    </location>
</feature>
<comment type="caution">
    <text evidence="7">The sequence shown here is derived from an EMBL/GenBank/DDBJ whole genome shotgun (WGS) entry which is preliminary data.</text>
</comment>